<dbReference type="GO" id="GO:0003676">
    <property type="term" value="F:nucleic acid binding"/>
    <property type="evidence" value="ECO:0007669"/>
    <property type="project" value="InterPro"/>
</dbReference>
<dbReference type="SUPFAM" id="SSF56672">
    <property type="entry name" value="DNA/RNA polymerases"/>
    <property type="match status" value="1"/>
</dbReference>
<evidence type="ECO:0000259" key="1">
    <source>
        <dbReference type="PROSITE" id="PS50878"/>
    </source>
</evidence>
<dbReference type="AlphaFoldDB" id="A0A833WCD9"/>
<feature type="domain" description="Reverse transcriptase" evidence="1">
    <location>
        <begin position="404"/>
        <end position="676"/>
    </location>
</feature>
<reference evidence="2" key="1">
    <citation type="submission" date="2015-10" db="EMBL/GenBank/DDBJ databases">
        <authorList>
            <person name="Martinez-Garcia P.J."/>
            <person name="Crepeau M.W."/>
            <person name="Puiu D."/>
            <person name="Gonzalez-Ibeas D."/>
            <person name="Whalen J."/>
            <person name="Stevens K."/>
            <person name="Paul R."/>
            <person name="Butterfield T."/>
            <person name="Britton M."/>
            <person name="Reagan R."/>
            <person name="Chakraborty S."/>
            <person name="Walawage S.L."/>
            <person name="Vasquez-Gross H.A."/>
            <person name="Cardeno C."/>
            <person name="Famula R."/>
            <person name="Pratt K."/>
            <person name="Kuruganti S."/>
            <person name="Aradhya M.K."/>
            <person name="Leslie C.A."/>
            <person name="Dandekar A.M."/>
            <person name="Salzberg S.L."/>
            <person name="Wegrzyn J.L."/>
            <person name="Langley C.H."/>
            <person name="Neale D.B."/>
        </authorList>
    </citation>
    <scope>NUCLEOTIDE SEQUENCE</scope>
    <source>
        <tissue evidence="2">Leaves</tissue>
    </source>
</reference>
<dbReference type="Gene3D" id="3.30.420.10">
    <property type="entry name" value="Ribonuclease H-like superfamily/Ribonuclease H"/>
    <property type="match status" value="1"/>
</dbReference>
<dbReference type="EMBL" id="LIHL02000016">
    <property type="protein sequence ID" value="KAF5443558.1"/>
    <property type="molecule type" value="Genomic_DNA"/>
</dbReference>
<dbReference type="InterPro" id="IPR005135">
    <property type="entry name" value="Endo/exonuclease/phosphatase"/>
</dbReference>
<dbReference type="SUPFAM" id="SSF53098">
    <property type="entry name" value="Ribonuclease H-like"/>
    <property type="match status" value="1"/>
</dbReference>
<dbReference type="GO" id="GO:0004523">
    <property type="term" value="F:RNA-DNA hybrid ribonuclease activity"/>
    <property type="evidence" value="ECO:0007669"/>
    <property type="project" value="InterPro"/>
</dbReference>
<dbReference type="InterPro" id="IPR036691">
    <property type="entry name" value="Endo/exonu/phosph_ase_sf"/>
</dbReference>
<reference evidence="2" key="2">
    <citation type="submission" date="2020-03" db="EMBL/GenBank/DDBJ databases">
        <title>Walnut 2.0.</title>
        <authorList>
            <person name="Marrano A."/>
            <person name="Britton M."/>
            <person name="Zimin A.V."/>
            <person name="Zaini P.A."/>
            <person name="Workman R."/>
            <person name="Puiu D."/>
            <person name="Bianco L."/>
            <person name="Allen B.J."/>
            <person name="Troggio M."/>
            <person name="Leslie C.A."/>
            <person name="Timp W."/>
            <person name="Dendekar A."/>
            <person name="Salzberg S.L."/>
            <person name="Neale D.B."/>
        </authorList>
    </citation>
    <scope>NUCLEOTIDE SEQUENCE</scope>
    <source>
        <tissue evidence="2">Leaves</tissue>
    </source>
</reference>
<dbReference type="Proteomes" id="UP000619265">
    <property type="component" value="Unassembled WGS sequence"/>
</dbReference>
<dbReference type="PANTHER" id="PTHR33116">
    <property type="entry name" value="REVERSE TRANSCRIPTASE ZINC-BINDING DOMAIN-CONTAINING PROTEIN-RELATED-RELATED"/>
    <property type="match status" value="1"/>
</dbReference>
<dbReference type="InterPro" id="IPR012337">
    <property type="entry name" value="RNaseH-like_sf"/>
</dbReference>
<protein>
    <recommendedName>
        <fullName evidence="1">Reverse transcriptase domain-containing protein</fullName>
    </recommendedName>
</protein>
<dbReference type="InterPro" id="IPR043502">
    <property type="entry name" value="DNA/RNA_pol_sf"/>
</dbReference>
<dbReference type="SUPFAM" id="SSF56219">
    <property type="entry name" value="DNase I-like"/>
    <property type="match status" value="1"/>
</dbReference>
<dbReference type="PANTHER" id="PTHR33116:SF86">
    <property type="entry name" value="REVERSE TRANSCRIPTASE DOMAIN-CONTAINING PROTEIN"/>
    <property type="match status" value="1"/>
</dbReference>
<dbReference type="InterPro" id="IPR026960">
    <property type="entry name" value="RVT-Znf"/>
</dbReference>
<evidence type="ECO:0000313" key="3">
    <source>
        <dbReference type="Proteomes" id="UP000619265"/>
    </source>
</evidence>
<dbReference type="Pfam" id="PF00078">
    <property type="entry name" value="RVT_1"/>
    <property type="match status" value="1"/>
</dbReference>
<organism evidence="2 3">
    <name type="scientific">Juglans regia</name>
    <name type="common">English walnut</name>
    <dbReference type="NCBI Taxonomy" id="51240"/>
    <lineage>
        <taxon>Eukaryota</taxon>
        <taxon>Viridiplantae</taxon>
        <taxon>Streptophyta</taxon>
        <taxon>Embryophyta</taxon>
        <taxon>Tracheophyta</taxon>
        <taxon>Spermatophyta</taxon>
        <taxon>Magnoliopsida</taxon>
        <taxon>eudicotyledons</taxon>
        <taxon>Gunneridae</taxon>
        <taxon>Pentapetalae</taxon>
        <taxon>rosids</taxon>
        <taxon>fabids</taxon>
        <taxon>Fagales</taxon>
        <taxon>Juglandaceae</taxon>
        <taxon>Juglans</taxon>
    </lineage>
</organism>
<dbReference type="Gene3D" id="3.60.10.10">
    <property type="entry name" value="Endonuclease/exonuclease/phosphatase"/>
    <property type="match status" value="1"/>
</dbReference>
<dbReference type="CDD" id="cd06222">
    <property type="entry name" value="RNase_H_like"/>
    <property type="match status" value="1"/>
</dbReference>
<dbReference type="InterPro" id="IPR002156">
    <property type="entry name" value="RNaseH_domain"/>
</dbReference>
<dbReference type="InterPro" id="IPR044730">
    <property type="entry name" value="RNase_H-like_dom_plant"/>
</dbReference>
<name>A0A833WCD9_JUGRE</name>
<dbReference type="Pfam" id="PF13456">
    <property type="entry name" value="RVT_3"/>
    <property type="match status" value="1"/>
</dbReference>
<dbReference type="InterPro" id="IPR000477">
    <property type="entry name" value="RT_dom"/>
</dbReference>
<dbReference type="Gramene" id="Jr16_14110_p1">
    <property type="protein sequence ID" value="cds.Jr16_14110_p1"/>
    <property type="gene ID" value="Jr16_14110"/>
</dbReference>
<dbReference type="CDD" id="cd01650">
    <property type="entry name" value="RT_nLTR_like"/>
    <property type="match status" value="1"/>
</dbReference>
<dbReference type="PROSITE" id="PS50878">
    <property type="entry name" value="RT_POL"/>
    <property type="match status" value="1"/>
</dbReference>
<accession>A0A833WCD9</accession>
<dbReference type="Pfam" id="PF03372">
    <property type="entry name" value="Exo_endo_phos"/>
    <property type="match status" value="1"/>
</dbReference>
<sequence length="1216" mass="139608">MKLLCWNSRGLGNPQGIRVLRDLITNEDPSLVFLQETKLKARAMENCKFRLHLTHCFTVDCVGRSGGLSLLWKGDLRVRVQSFSLHHIDALIQDGDGPEWRFTGVYGNPEVVNRYLTWNLLRRLNSGVDGPWLVGGDFNELLHFNEKRGGRPRSENQMEAFRNVIFDCSLRDLGFRGPKYTWCNGRAGSRAISERLDRFLGNNQFCALFPQFVVRHGMAAYSDHLPVWFDSEELEKRNKAPKLFRFEAMWVGVEQCSQIINRVWHTDGNGGRMEDVLRSMKKCGEQLSEWNKKSFGNVSRKLNMAKHYLKQIQDRDSLHPDSVVVTKARREVQVWLEREEVMWKQRSRIQWLQEGDQNTRFFHSQANGRRKRNVIKGLKDALGVVNEGHMRDRLIVDFFTDLFTSNPQRHQEEVLASVQQKVTPAMNAELLKPYHADEVKAALQQMHPTKAPGPDDSQCAFVKGRLITDNVLVAYEMVNYLRHKRHGKKGYMSLKLDMSKAYDRVEWSFLEKIMLKMGFAYGFVQLVMKCVTTVIFSVLINGEPHGPILPTRGLRQGDSLSPYLFLLCTEGLTALLIDAERNNLVWGLKVCRGAPVVSHLLFADDSIIFCKADVQTTRNLQGVLEKYEAASGQKVNKEKTVVVFSKNVDAGKQRELLSLWGVRTFQQYDKYLGLPNLVGRSKSLAFVDIKRRVWNKLQSWKEKLLSQGGREILIKAVALSIPSYAMSCFQLPLSLCRELEGMMSRFWWGQRGHEQKMHWLSWRHLCESKFRGGMGFKSLHNFNMALLAKQGWRLLQNEGSLLHRLYKAKYFPNSTFFEAKLGVNPSYAWKGICVAKTWLSEGCRWRVGSGESVFIWKDSWVPGYKLLRRCIETEGLPASQEEATVDRLICPETRSWKFDTVRALFDPMVAEEILKIRLPFVPCSDKWIWTEEVSGCFTVKSAYRLFQMLRGREMAESSSWVQDRLMWKKIWKMNVPRKIKTFAWRACRNILPTLQNLRTRKVDVEGGCCFCGERDEDVLHALLFCPQLREMWRQLGPIGFKFQHGKSLLDNVKGVISSGSGSDFTIMIVICWGMWFRRNKMQMERELITPFAAANMALSLYKSFSAFKGFNVTEGKNHFRWCPPSSDFLKLNVDGAVFLGDTKAGIGMVLRDSTGKVVMATFVAESAVLEPSTIELLAVFRGLQMCLPLGVPKLIVESDCLVIVQELKAVQESFSF</sequence>
<proteinExistence type="predicted"/>
<comment type="caution">
    <text evidence="2">The sequence shown here is derived from an EMBL/GenBank/DDBJ whole genome shotgun (WGS) entry which is preliminary data.</text>
</comment>
<gene>
    <name evidence="2" type="ORF">F2P56_036105</name>
</gene>
<feature type="non-terminal residue" evidence="2">
    <location>
        <position position="1216"/>
    </location>
</feature>
<evidence type="ECO:0000313" key="2">
    <source>
        <dbReference type="EMBL" id="KAF5443558.1"/>
    </source>
</evidence>
<dbReference type="InterPro" id="IPR036397">
    <property type="entry name" value="RNaseH_sf"/>
</dbReference>
<dbReference type="Pfam" id="PF13966">
    <property type="entry name" value="zf-RVT"/>
    <property type="match status" value="1"/>
</dbReference>